<dbReference type="Gene3D" id="1.20.120.160">
    <property type="entry name" value="HPT domain"/>
    <property type="match status" value="1"/>
</dbReference>
<dbReference type="NCBIfam" id="TIGR00229">
    <property type="entry name" value="sensory_box"/>
    <property type="match status" value="2"/>
</dbReference>
<dbReference type="GO" id="GO:0004673">
    <property type="term" value="F:protein histidine kinase activity"/>
    <property type="evidence" value="ECO:0007669"/>
    <property type="project" value="UniProtKB-EC"/>
</dbReference>
<feature type="domain" description="PAS" evidence="20">
    <location>
        <begin position="724"/>
        <end position="770"/>
    </location>
</feature>
<accession>A0ABM9A1K4</accession>
<gene>
    <name evidence="23" type="primary">rcsC_12</name>
    <name evidence="23" type="ORF">VMF7928_01247</name>
</gene>
<feature type="domain" description="PAC" evidence="21">
    <location>
        <begin position="924"/>
        <end position="976"/>
    </location>
</feature>
<dbReference type="SMART" id="SM00073">
    <property type="entry name" value="HPT"/>
    <property type="match status" value="1"/>
</dbReference>
<proteinExistence type="predicted"/>
<dbReference type="InterPro" id="IPR001789">
    <property type="entry name" value="Sig_transdc_resp-reg_receiver"/>
</dbReference>
<dbReference type="SMART" id="SM00387">
    <property type="entry name" value="HATPase_c"/>
    <property type="match status" value="1"/>
</dbReference>
<dbReference type="EMBL" id="CAKLDM010000001">
    <property type="protein sequence ID" value="CAH0537695.1"/>
    <property type="molecule type" value="Genomic_DNA"/>
</dbReference>
<evidence type="ECO:0000256" key="7">
    <source>
        <dbReference type="ARBA" id="ARBA00022741"/>
    </source>
</evidence>
<dbReference type="CDD" id="cd00082">
    <property type="entry name" value="HisKA"/>
    <property type="match status" value="1"/>
</dbReference>
<feature type="domain" description="Histidine kinase" evidence="18">
    <location>
        <begin position="994"/>
        <end position="1215"/>
    </location>
</feature>
<evidence type="ECO:0000313" key="24">
    <source>
        <dbReference type="Proteomes" id="UP000838748"/>
    </source>
</evidence>
<dbReference type="InterPro" id="IPR036097">
    <property type="entry name" value="HisK_dim/P_sf"/>
</dbReference>
<evidence type="ECO:0000256" key="15">
    <source>
        <dbReference type="SAM" id="Coils"/>
    </source>
</evidence>
<keyword evidence="23" id="KW-0418">Kinase</keyword>
<dbReference type="Pfam" id="PF00497">
    <property type="entry name" value="SBP_bac_3"/>
    <property type="match status" value="1"/>
</dbReference>
<evidence type="ECO:0000256" key="4">
    <source>
        <dbReference type="ARBA" id="ARBA00022475"/>
    </source>
</evidence>
<dbReference type="SUPFAM" id="SSF52172">
    <property type="entry name" value="CheY-like"/>
    <property type="match status" value="2"/>
</dbReference>
<dbReference type="InterPro" id="IPR036890">
    <property type="entry name" value="HATPase_C_sf"/>
</dbReference>
<evidence type="ECO:0000256" key="13">
    <source>
        <dbReference type="PROSITE-ProRule" id="PRU00110"/>
    </source>
</evidence>
<dbReference type="CDD" id="cd16922">
    <property type="entry name" value="HATPase_EvgS-ArcB-TorS-like"/>
    <property type="match status" value="1"/>
</dbReference>
<sequence>MVRMTQFFWLALFSWLLLFSHQANAQDQNHNVPPPINISSPLKIAYCVDCVPFQYQDEQGAASGLIIDLWKLWADKTGLSIEFVPYIWDESLAAVGRGDADIHAGLYFNEQRDSFLDYGSLLARTSSHIILRNDQPSFDTLLALEGVKIGVLKGDFLEGYLKQRLTAENIITYHSYKELITALKSGELDVFSADTLTATYYLQQNNMLDEYNLEPAHILFSDTWRAAVSEGNVALLDVINQGFSLVSQEDRIANFQKWSPSTIEGANKQLNKPLHSQNIENDGAVRVFIGIALILGFLMFSLAFILPKFLSNELIAKYVASRAFTYSIISVTCLISFVILFLVWHTIEKNRKATLRSVEQDLVFVLERTNDSLETWVRDSEAYLNSLGKHPSLVSLTEKLLKIPTDKASLQDSKLLEEIRYFFDENVEQFGSVGFFIINKDRVSIASRRNTNLGTENLIAIQAPELLDKAFQGEAIFIPPILSDVEIQSANGVSTNLDAFNMFFAVPIKNAAGEVIAVLTQRLLPGGRLSKIMQHGSIGRSGESYLINHDGGMITESRFVDSLEDIGLLEVGKKQDTLLALKDPGGNMIEGFRPDISLAKQPLTLMAQSVVAMGQSDHEKGGSRINSNVEGYRDYRGVPVLGVWLWNQNLGVGIATEIDKSEALESFYQMRIYLFSTAFVALLLAVASSMLTVTIGQRATSFMRRSNEELESRVGERTTALREAERRSRTIFENTKDGVIVIDSVGTVQEFNPAAEHIFEYHRKEVVGQNIKMLMGEPYCANHDGYLKKYAETREEHILVRNVELEGRRSSGEIFPMDLAVNEALWSGETIFVGIIRDITERKAAETALKDREGRLWDLYENAPIAYASIDHHGEFVKHNKAFAELLSIERASIQEINWRDIISPNFEQRETMLEDVCKDESLFCHEIPILRRDGEQILAEVSAIPSYNGGSELQEIRITMTDITARKAAEEALKEAKQTAEDATKAKSDFLANMSHEIRTPMNAIIGMSGLALNTDLDNKQRNYIEKVNRSADSLLGIINDILDFSKIEAGKLDIEYTEFHLEDVMDNLANLVGIRAEEKGLELLFDISVDAPTMLIGDPLRLGQILTNLGNNAVKFTDHGEIVVIVNVKQIDDEGVTLHFSVSDTGIGMTPEEQKKLFESFSQADSSITRKYGGTGLGLTISKKLTQMMNGEIWVESQAGSGSTFHFTAYFKYQKNMPIGRVKPELPELKGLHVLVVDDNATARKIFTDILSSFDFHVTAYSNGTQAIEHFEQNRREVDLVVMDWQIPNIDGVETTMRIHEKLPDLPVILVTAYGRDEALEASKRARFVRVLSKPISASTILDATMEAFGHDPEKREHMRAAADDLDSANKIRGAKVLLVEDNDINQELAMELLASAGVIATVAENGKIALDMLDNAEFDGVLMDCQMPVMDGYTATKLLREQERFRELPVIALTANVMAGDIEKVLNAGMNDHIGKPINVRELYTTMAKWIMPSSPVSPQERIPNHEPDKDAIEPLPDLAGISVEKGLATANGDPKLYRKLLLKYKDSYGNFAEAFNHALGSEDKQEPQRLAHSLKAVAGNIGATAVQRAAEDLEVACKQADVPPTELLDTLLSALSETLAGLSEITLSTGVHEAQFDAEKFASLVTQLRELLEDDDTEAMEVIEQLLAMFLEPDMKAVMKQMSNAISEYDFDHALSLINDLNISE</sequence>
<feature type="domain" description="HPt" evidence="22">
    <location>
        <begin position="1537"/>
        <end position="1629"/>
    </location>
</feature>
<dbReference type="Pfam" id="PF00512">
    <property type="entry name" value="HisKA"/>
    <property type="match status" value="1"/>
</dbReference>
<dbReference type="PROSITE" id="PS50110">
    <property type="entry name" value="RESPONSE_REGULATORY"/>
    <property type="match status" value="2"/>
</dbReference>
<keyword evidence="24" id="KW-1185">Reference proteome</keyword>
<keyword evidence="17" id="KW-0732">Signal</keyword>
<dbReference type="InterPro" id="IPR000700">
    <property type="entry name" value="PAS-assoc_C"/>
</dbReference>
<dbReference type="SUPFAM" id="SSF55874">
    <property type="entry name" value="ATPase domain of HSP90 chaperone/DNA topoisomerase II/histidine kinase"/>
    <property type="match status" value="1"/>
</dbReference>
<feature type="domain" description="PAC" evidence="21">
    <location>
        <begin position="801"/>
        <end position="851"/>
    </location>
</feature>
<dbReference type="EC" id="2.7.13.3" evidence="3"/>
<dbReference type="PROSITE" id="PS50109">
    <property type="entry name" value="HIS_KIN"/>
    <property type="match status" value="1"/>
</dbReference>
<dbReference type="SMART" id="SM00086">
    <property type="entry name" value="PAC"/>
    <property type="match status" value="2"/>
</dbReference>
<dbReference type="SUPFAM" id="SSF55785">
    <property type="entry name" value="PYP-like sensor domain (PAS domain)"/>
    <property type="match status" value="2"/>
</dbReference>
<dbReference type="Pfam" id="PF13426">
    <property type="entry name" value="PAS_9"/>
    <property type="match status" value="1"/>
</dbReference>
<dbReference type="Pfam" id="PF02518">
    <property type="entry name" value="HATPase_c"/>
    <property type="match status" value="1"/>
</dbReference>
<keyword evidence="12 16" id="KW-0472">Membrane</keyword>
<dbReference type="Gene3D" id="3.30.565.10">
    <property type="entry name" value="Histidine kinase-like ATPase, C-terminal domain"/>
    <property type="match status" value="1"/>
</dbReference>
<evidence type="ECO:0000259" key="18">
    <source>
        <dbReference type="PROSITE" id="PS50109"/>
    </source>
</evidence>
<dbReference type="InterPro" id="IPR013767">
    <property type="entry name" value="PAS_fold"/>
</dbReference>
<comment type="catalytic activity">
    <reaction evidence="1">
        <text>ATP + protein L-histidine = ADP + protein N-phospho-L-histidine.</text>
        <dbReference type="EC" id="2.7.13.3"/>
    </reaction>
</comment>
<dbReference type="InterPro" id="IPR000014">
    <property type="entry name" value="PAS"/>
</dbReference>
<dbReference type="InterPro" id="IPR008207">
    <property type="entry name" value="Sig_transdc_His_kin_Hpt_dom"/>
</dbReference>
<dbReference type="InterPro" id="IPR001610">
    <property type="entry name" value="PAC"/>
</dbReference>
<dbReference type="InterPro" id="IPR001638">
    <property type="entry name" value="Solute-binding_3/MltF_N"/>
</dbReference>
<evidence type="ECO:0000256" key="8">
    <source>
        <dbReference type="ARBA" id="ARBA00022801"/>
    </source>
</evidence>
<dbReference type="SMART" id="SM00388">
    <property type="entry name" value="HisKA"/>
    <property type="match status" value="1"/>
</dbReference>
<dbReference type="PANTHER" id="PTHR45339">
    <property type="entry name" value="HYBRID SIGNAL TRANSDUCTION HISTIDINE KINASE J"/>
    <property type="match status" value="1"/>
</dbReference>
<keyword evidence="4" id="KW-1003">Cell membrane</keyword>
<evidence type="ECO:0000313" key="23">
    <source>
        <dbReference type="EMBL" id="CAH0537695.1"/>
    </source>
</evidence>
<keyword evidence="7" id="KW-0547">Nucleotide-binding</keyword>
<dbReference type="Pfam" id="PF00072">
    <property type="entry name" value="Response_reg"/>
    <property type="match status" value="2"/>
</dbReference>
<evidence type="ECO:0000256" key="3">
    <source>
        <dbReference type="ARBA" id="ARBA00012438"/>
    </source>
</evidence>
<feature type="modified residue" description="Phosphohistidine" evidence="13">
    <location>
        <position position="1576"/>
    </location>
</feature>
<dbReference type="SUPFAM" id="SSF53850">
    <property type="entry name" value="Periplasmic binding protein-like II"/>
    <property type="match status" value="1"/>
</dbReference>
<evidence type="ECO:0000259" key="22">
    <source>
        <dbReference type="PROSITE" id="PS50894"/>
    </source>
</evidence>
<dbReference type="Gene3D" id="1.10.287.130">
    <property type="match status" value="1"/>
</dbReference>
<evidence type="ECO:0000256" key="16">
    <source>
        <dbReference type="SAM" id="Phobius"/>
    </source>
</evidence>
<evidence type="ECO:0000256" key="5">
    <source>
        <dbReference type="ARBA" id="ARBA00022553"/>
    </source>
</evidence>
<evidence type="ECO:0000259" key="21">
    <source>
        <dbReference type="PROSITE" id="PS50113"/>
    </source>
</evidence>
<dbReference type="SMART" id="SM00062">
    <property type="entry name" value="PBPb"/>
    <property type="match status" value="1"/>
</dbReference>
<evidence type="ECO:0000259" key="20">
    <source>
        <dbReference type="PROSITE" id="PS50112"/>
    </source>
</evidence>
<dbReference type="Proteomes" id="UP000838748">
    <property type="component" value="Unassembled WGS sequence"/>
</dbReference>
<comment type="caution">
    <text evidence="23">The sequence shown here is derived from an EMBL/GenBank/DDBJ whole genome shotgun (WGS) entry which is preliminary data.</text>
</comment>
<dbReference type="CDD" id="cd17546">
    <property type="entry name" value="REC_hyHK_CKI1_RcsC-like"/>
    <property type="match status" value="2"/>
</dbReference>
<evidence type="ECO:0000256" key="14">
    <source>
        <dbReference type="PROSITE-ProRule" id="PRU00169"/>
    </source>
</evidence>
<dbReference type="SMART" id="SM00448">
    <property type="entry name" value="REC"/>
    <property type="match status" value="2"/>
</dbReference>
<reference evidence="23" key="1">
    <citation type="submission" date="2021-11" db="EMBL/GenBank/DDBJ databases">
        <authorList>
            <person name="Rodrigo-Torres L."/>
            <person name="Arahal R. D."/>
            <person name="Lucena T."/>
        </authorList>
    </citation>
    <scope>NUCLEOTIDE SEQUENCE</scope>
    <source>
        <strain evidence="23">CECT 7928</strain>
    </source>
</reference>
<keyword evidence="6 16" id="KW-0812">Transmembrane</keyword>
<keyword evidence="10 16" id="KW-1133">Transmembrane helix</keyword>
<dbReference type="PROSITE" id="PS50112">
    <property type="entry name" value="PAS"/>
    <property type="match status" value="1"/>
</dbReference>
<feature type="domain" description="Response regulatory" evidence="19">
    <location>
        <begin position="1235"/>
        <end position="1351"/>
    </location>
</feature>
<comment type="subcellular location">
    <subcellularLocation>
        <location evidence="2">Cell membrane</location>
        <topology evidence="2">Multi-pass membrane protein</topology>
    </subcellularLocation>
</comment>
<dbReference type="SMART" id="SM00091">
    <property type="entry name" value="PAS"/>
    <property type="match status" value="2"/>
</dbReference>
<evidence type="ECO:0000256" key="2">
    <source>
        <dbReference type="ARBA" id="ARBA00004651"/>
    </source>
</evidence>
<dbReference type="SUPFAM" id="SSF47384">
    <property type="entry name" value="Homodimeric domain of signal transducing histidine kinase"/>
    <property type="match status" value="1"/>
</dbReference>
<dbReference type="InterPro" id="IPR003594">
    <property type="entry name" value="HATPase_dom"/>
</dbReference>
<evidence type="ECO:0000256" key="9">
    <source>
        <dbReference type="ARBA" id="ARBA00022840"/>
    </source>
</evidence>
<keyword evidence="8" id="KW-0378">Hydrolase</keyword>
<protein>
    <recommendedName>
        <fullName evidence="3">histidine kinase</fullName>
        <ecNumber evidence="3">2.7.13.3</ecNumber>
    </recommendedName>
</protein>
<evidence type="ECO:0000256" key="1">
    <source>
        <dbReference type="ARBA" id="ARBA00000085"/>
    </source>
</evidence>
<dbReference type="PROSITE" id="PS50113">
    <property type="entry name" value="PAC"/>
    <property type="match status" value="2"/>
</dbReference>
<dbReference type="InterPro" id="IPR005467">
    <property type="entry name" value="His_kinase_dom"/>
</dbReference>
<dbReference type="CDD" id="cd00130">
    <property type="entry name" value="PAS"/>
    <property type="match status" value="2"/>
</dbReference>
<dbReference type="PRINTS" id="PR00344">
    <property type="entry name" value="BCTRLSENSOR"/>
</dbReference>
<organism evidence="23 24">
    <name type="scientific">Vibrio marisflavi CECT 7928</name>
    <dbReference type="NCBI Taxonomy" id="634439"/>
    <lineage>
        <taxon>Bacteria</taxon>
        <taxon>Pseudomonadati</taxon>
        <taxon>Pseudomonadota</taxon>
        <taxon>Gammaproteobacteria</taxon>
        <taxon>Vibrionales</taxon>
        <taxon>Vibrionaceae</taxon>
        <taxon>Vibrio</taxon>
    </lineage>
</organism>
<dbReference type="InterPro" id="IPR035965">
    <property type="entry name" value="PAS-like_dom_sf"/>
</dbReference>
<feature type="transmembrane region" description="Helical" evidence="16">
    <location>
        <begin position="672"/>
        <end position="695"/>
    </location>
</feature>
<dbReference type="PROSITE" id="PS50894">
    <property type="entry name" value="HPT"/>
    <property type="match status" value="1"/>
</dbReference>
<dbReference type="RefSeq" id="WP_237360593.1">
    <property type="nucleotide sequence ID" value="NZ_CAKLDM010000001.1"/>
</dbReference>
<feature type="modified residue" description="4-aspartylphosphate" evidence="14">
    <location>
        <position position="1286"/>
    </location>
</feature>
<feature type="signal peptide" evidence="17">
    <location>
        <begin position="1"/>
        <end position="25"/>
    </location>
</feature>
<feature type="chain" id="PRO_5046214728" description="histidine kinase" evidence="17">
    <location>
        <begin position="26"/>
        <end position="1709"/>
    </location>
</feature>
<feature type="transmembrane region" description="Helical" evidence="16">
    <location>
        <begin position="323"/>
        <end position="344"/>
    </location>
</feature>
<dbReference type="Gene3D" id="3.40.190.10">
    <property type="entry name" value="Periplasmic binding protein-like II"/>
    <property type="match status" value="2"/>
</dbReference>
<dbReference type="InterPro" id="IPR011006">
    <property type="entry name" value="CheY-like_superfamily"/>
</dbReference>
<evidence type="ECO:0000256" key="12">
    <source>
        <dbReference type="ARBA" id="ARBA00023136"/>
    </source>
</evidence>
<keyword evidence="5 14" id="KW-0597">Phosphoprotein</keyword>
<feature type="domain" description="Response regulatory" evidence="19">
    <location>
        <begin position="1378"/>
        <end position="1494"/>
    </location>
</feature>
<dbReference type="Pfam" id="PF01627">
    <property type="entry name" value="Hpt"/>
    <property type="match status" value="1"/>
</dbReference>
<evidence type="ECO:0000256" key="6">
    <source>
        <dbReference type="ARBA" id="ARBA00022692"/>
    </source>
</evidence>
<name>A0ABM9A1K4_9VIBR</name>
<dbReference type="SUPFAM" id="SSF47226">
    <property type="entry name" value="Histidine-containing phosphotransfer domain, HPT domain"/>
    <property type="match status" value="1"/>
</dbReference>
<dbReference type="InterPro" id="IPR036641">
    <property type="entry name" value="HPT_dom_sf"/>
</dbReference>
<dbReference type="Gene3D" id="3.40.50.2300">
    <property type="match status" value="2"/>
</dbReference>
<feature type="modified residue" description="4-aspartylphosphate" evidence="14">
    <location>
        <position position="1427"/>
    </location>
</feature>
<evidence type="ECO:0000256" key="11">
    <source>
        <dbReference type="ARBA" id="ARBA00023012"/>
    </source>
</evidence>
<keyword evidence="15" id="KW-0175">Coiled coil</keyword>
<evidence type="ECO:0000256" key="10">
    <source>
        <dbReference type="ARBA" id="ARBA00022989"/>
    </source>
</evidence>
<keyword evidence="23" id="KW-0808">Transferase</keyword>
<dbReference type="Pfam" id="PF00989">
    <property type="entry name" value="PAS"/>
    <property type="match status" value="1"/>
</dbReference>
<keyword evidence="9" id="KW-0067">ATP-binding</keyword>
<dbReference type="InterPro" id="IPR003661">
    <property type="entry name" value="HisK_dim/P_dom"/>
</dbReference>
<evidence type="ECO:0000259" key="19">
    <source>
        <dbReference type="PROSITE" id="PS50110"/>
    </source>
</evidence>
<dbReference type="InterPro" id="IPR004358">
    <property type="entry name" value="Sig_transdc_His_kin-like_C"/>
</dbReference>
<dbReference type="PANTHER" id="PTHR45339:SF1">
    <property type="entry name" value="HYBRID SIGNAL TRANSDUCTION HISTIDINE KINASE J"/>
    <property type="match status" value="1"/>
</dbReference>
<evidence type="ECO:0000256" key="17">
    <source>
        <dbReference type="SAM" id="SignalP"/>
    </source>
</evidence>
<feature type="coiled-coil region" evidence="15">
    <location>
        <begin position="967"/>
        <end position="994"/>
    </location>
</feature>
<keyword evidence="11" id="KW-0902">Two-component regulatory system</keyword>
<dbReference type="Gene3D" id="3.30.450.20">
    <property type="entry name" value="PAS domain"/>
    <property type="match status" value="2"/>
</dbReference>
<feature type="transmembrane region" description="Helical" evidence="16">
    <location>
        <begin position="287"/>
        <end position="311"/>
    </location>
</feature>